<accession>A0A4P9Z4V9</accession>
<dbReference type="AlphaFoldDB" id="A0A4P9Z4V9"/>
<dbReference type="SUPFAM" id="SSF56112">
    <property type="entry name" value="Protein kinase-like (PK-like)"/>
    <property type="match status" value="1"/>
</dbReference>
<dbReference type="PROSITE" id="PS00108">
    <property type="entry name" value="PROTEIN_KINASE_ST"/>
    <property type="match status" value="1"/>
</dbReference>
<keyword evidence="4" id="KW-0418">Kinase</keyword>
<keyword evidence="5" id="KW-1185">Reference proteome</keyword>
<keyword evidence="2" id="KW-0732">Signal</keyword>
<dbReference type="PANTHER" id="PTHR44167:SF24">
    <property type="entry name" value="SERINE_THREONINE-PROTEIN KINASE CHK2"/>
    <property type="match status" value="1"/>
</dbReference>
<feature type="compositionally biased region" description="Pro residues" evidence="1">
    <location>
        <begin position="374"/>
        <end position="390"/>
    </location>
</feature>
<feature type="region of interest" description="Disordered" evidence="1">
    <location>
        <begin position="367"/>
        <end position="405"/>
    </location>
</feature>
<dbReference type="PANTHER" id="PTHR44167">
    <property type="entry name" value="OVARIAN-SPECIFIC SERINE/THREONINE-PROTEIN KINASE LOK-RELATED"/>
    <property type="match status" value="1"/>
</dbReference>
<keyword evidence="4" id="KW-0808">Transferase</keyword>
<dbReference type="GO" id="GO:0005524">
    <property type="term" value="F:ATP binding"/>
    <property type="evidence" value="ECO:0007669"/>
    <property type="project" value="InterPro"/>
</dbReference>
<dbReference type="InterPro" id="IPR000719">
    <property type="entry name" value="Prot_kinase_dom"/>
</dbReference>
<dbReference type="CDD" id="cd00180">
    <property type="entry name" value="PKc"/>
    <property type="match status" value="1"/>
</dbReference>
<dbReference type="PROSITE" id="PS50011">
    <property type="entry name" value="PROTEIN_KINASE_DOM"/>
    <property type="match status" value="1"/>
</dbReference>
<dbReference type="EMBL" id="KZ989176">
    <property type="protein sequence ID" value="RKP27634.1"/>
    <property type="molecule type" value="Genomic_DNA"/>
</dbReference>
<dbReference type="OrthoDB" id="4062651at2759"/>
<feature type="chain" id="PRO_5020383617" evidence="2">
    <location>
        <begin position="27"/>
        <end position="505"/>
    </location>
</feature>
<dbReference type="InterPro" id="IPR008271">
    <property type="entry name" value="Ser/Thr_kinase_AS"/>
</dbReference>
<evidence type="ECO:0000259" key="3">
    <source>
        <dbReference type="PROSITE" id="PS50011"/>
    </source>
</evidence>
<feature type="region of interest" description="Disordered" evidence="1">
    <location>
        <begin position="466"/>
        <end position="505"/>
    </location>
</feature>
<reference evidence="5" key="1">
    <citation type="journal article" date="2018" name="Nat. Microbiol.">
        <title>Leveraging single-cell genomics to expand the fungal tree of life.</title>
        <authorList>
            <person name="Ahrendt S.R."/>
            <person name="Quandt C.A."/>
            <person name="Ciobanu D."/>
            <person name="Clum A."/>
            <person name="Salamov A."/>
            <person name="Andreopoulos B."/>
            <person name="Cheng J.F."/>
            <person name="Woyke T."/>
            <person name="Pelin A."/>
            <person name="Henrissat B."/>
            <person name="Reynolds N.K."/>
            <person name="Benny G.L."/>
            <person name="Smith M.E."/>
            <person name="James T.Y."/>
            <person name="Grigoriev I.V."/>
        </authorList>
    </citation>
    <scope>NUCLEOTIDE SEQUENCE [LARGE SCALE GENOMIC DNA]</scope>
    <source>
        <strain evidence="5">Benny S71-1</strain>
    </source>
</reference>
<gene>
    <name evidence="4" type="ORF">SYNPS1DRAFT_26722</name>
</gene>
<organism evidence="4 5">
    <name type="scientific">Syncephalis pseudoplumigaleata</name>
    <dbReference type="NCBI Taxonomy" id="1712513"/>
    <lineage>
        <taxon>Eukaryota</taxon>
        <taxon>Fungi</taxon>
        <taxon>Fungi incertae sedis</taxon>
        <taxon>Zoopagomycota</taxon>
        <taxon>Zoopagomycotina</taxon>
        <taxon>Zoopagomycetes</taxon>
        <taxon>Zoopagales</taxon>
        <taxon>Piptocephalidaceae</taxon>
        <taxon>Syncephalis</taxon>
    </lineage>
</organism>
<evidence type="ECO:0000256" key="1">
    <source>
        <dbReference type="SAM" id="MobiDB-lite"/>
    </source>
</evidence>
<evidence type="ECO:0000256" key="2">
    <source>
        <dbReference type="SAM" id="SignalP"/>
    </source>
</evidence>
<feature type="compositionally biased region" description="Low complexity" evidence="1">
    <location>
        <begin position="466"/>
        <end position="499"/>
    </location>
</feature>
<dbReference type="InterPro" id="IPR011009">
    <property type="entry name" value="Kinase-like_dom_sf"/>
</dbReference>
<dbReference type="Pfam" id="PF00069">
    <property type="entry name" value="Pkinase"/>
    <property type="match status" value="1"/>
</dbReference>
<dbReference type="Proteomes" id="UP000278143">
    <property type="component" value="Unassembled WGS sequence"/>
</dbReference>
<feature type="domain" description="Protein kinase" evidence="3">
    <location>
        <begin position="71"/>
        <end position="369"/>
    </location>
</feature>
<evidence type="ECO:0000313" key="4">
    <source>
        <dbReference type="EMBL" id="RKP27634.1"/>
    </source>
</evidence>
<dbReference type="Gene3D" id="1.10.510.10">
    <property type="entry name" value="Transferase(Phosphotransferase) domain 1"/>
    <property type="match status" value="1"/>
</dbReference>
<dbReference type="SMART" id="SM00220">
    <property type="entry name" value="S_TKc"/>
    <property type="match status" value="1"/>
</dbReference>
<protein>
    <submittedName>
        <fullName evidence="4">Kinase-like domain-containing protein</fullName>
    </submittedName>
</protein>
<dbReference type="GO" id="GO:0004672">
    <property type="term" value="F:protein kinase activity"/>
    <property type="evidence" value="ECO:0007669"/>
    <property type="project" value="InterPro"/>
</dbReference>
<proteinExistence type="predicted"/>
<name>A0A4P9Z4V9_9FUNG</name>
<evidence type="ECO:0000313" key="5">
    <source>
        <dbReference type="Proteomes" id="UP000278143"/>
    </source>
</evidence>
<sequence length="505" mass="55512">MSYRKLTLTAALKACLIATCALTASAAPTGAEIDTGYLGALPNWSMQLDVNPNIFLGHKLADLTDFRNYGVTISKALGANKAYTIEIAQGMYTTNDNKHKYDAFIKCVALASNVNGQSVPNMVMDTETKAFLALIKAGNGVADASRTSHVSKEYVSLDTLNKRCFVYSYDGSKNLLKYLNGRPLGSIHDIKSVAADTLTGLIFLHEKARLVHNDIKADNLMISAGADNRPTATIIDFDLASPLNRDGNGRVIPENRNSGTHGYVPPEVYGTALYDTLKKDIWAAGITIYEMITGFHPLYIQTTVPVQQATLNLKTTGFDWKPVQAALKQYPKAETAPLFRALQAMLSIDPQGRPTARECLNILNGQKLTINTRPPKPLPNTPSKPLPIPPTAGRQPKPLPVPPQQQQNMQPGFNGGFNPNLLPPQQQQNMQPGFNGGFNPNLLPPQQQQNSMWPPNQGMFMPQQQQQQQMPPMQQGNMWMPNQGMPQPQQQQQFRNPGGFWVPPN</sequence>
<feature type="signal peptide" evidence="2">
    <location>
        <begin position="1"/>
        <end position="26"/>
    </location>
</feature>